<organism evidence="2 3">
    <name type="scientific">Pseudomyxococcus hansupus</name>
    <dbReference type="NCBI Taxonomy" id="1297742"/>
    <lineage>
        <taxon>Bacteria</taxon>
        <taxon>Pseudomonadati</taxon>
        <taxon>Myxococcota</taxon>
        <taxon>Myxococcia</taxon>
        <taxon>Myxococcales</taxon>
        <taxon>Cystobacterineae</taxon>
        <taxon>Myxococcaceae</taxon>
        <taxon>Pseudomyxococcus</taxon>
    </lineage>
</organism>
<keyword evidence="1" id="KW-0732">Signal</keyword>
<dbReference type="RefSeq" id="WP_002636375.1">
    <property type="nucleotide sequence ID" value="NZ_CP012109.1"/>
</dbReference>
<evidence type="ECO:0008006" key="4">
    <source>
        <dbReference type="Google" id="ProtNLM"/>
    </source>
</evidence>
<dbReference type="STRING" id="1297742.A176_004867"/>
<evidence type="ECO:0000256" key="1">
    <source>
        <dbReference type="SAM" id="SignalP"/>
    </source>
</evidence>
<feature type="chain" id="PRO_5005212267" description="Lipoprotein" evidence="1">
    <location>
        <begin position="22"/>
        <end position="78"/>
    </location>
</feature>
<sequence>MHRFAVVVALLGLSACGGTDAVVQRDAPLNEVEQESLCSGHAWECFCAKQKTEATCNQATTGNWHCVWTTNRCLPTYE</sequence>
<dbReference type="EMBL" id="CP012109">
    <property type="protein sequence ID" value="AKQ67955.1"/>
    <property type="molecule type" value="Genomic_DNA"/>
</dbReference>
<dbReference type="PATRIC" id="fig|1297742.4.peg.4912"/>
<dbReference type="KEGG" id="mym:A176_004867"/>
<dbReference type="OrthoDB" id="5383253at2"/>
<protein>
    <recommendedName>
        <fullName evidence="4">Lipoprotein</fullName>
    </recommendedName>
</protein>
<gene>
    <name evidence="2" type="ORF">A176_004867</name>
</gene>
<reference evidence="2 3" key="1">
    <citation type="journal article" date="2016" name="PLoS ONE">
        <title>Complete Genome Sequence and Comparative Genomics of a Novel Myxobacterium Myxococcus hansupus.</title>
        <authorList>
            <person name="Sharma G."/>
            <person name="Narwani T."/>
            <person name="Subramanian S."/>
        </authorList>
    </citation>
    <scope>NUCLEOTIDE SEQUENCE [LARGE SCALE GENOMIC DNA]</scope>
    <source>
        <strain evidence="3">mixupus</strain>
    </source>
</reference>
<evidence type="ECO:0000313" key="2">
    <source>
        <dbReference type="EMBL" id="AKQ67955.1"/>
    </source>
</evidence>
<dbReference type="PROSITE" id="PS51257">
    <property type="entry name" value="PROKAR_LIPOPROTEIN"/>
    <property type="match status" value="1"/>
</dbReference>
<proteinExistence type="predicted"/>
<evidence type="ECO:0000313" key="3">
    <source>
        <dbReference type="Proteomes" id="UP000009026"/>
    </source>
</evidence>
<dbReference type="AlphaFoldDB" id="A0A0H4X2T1"/>
<keyword evidence="3" id="KW-1185">Reference proteome</keyword>
<feature type="signal peptide" evidence="1">
    <location>
        <begin position="1"/>
        <end position="21"/>
    </location>
</feature>
<accession>A0A0H4X2T1</accession>
<name>A0A0H4X2T1_9BACT</name>
<dbReference type="Proteomes" id="UP000009026">
    <property type="component" value="Chromosome"/>
</dbReference>